<reference evidence="1 2" key="2">
    <citation type="submission" date="2013-02" db="EMBL/GenBank/DDBJ databases">
        <title>The Genome Sequence of Plasmodium falciparum Vietnam Oak-Knoll (FVO).</title>
        <authorList>
            <consortium name="The Broad Institute Genome Sequencing Platform"/>
            <consortium name="The Broad Institute Genome Sequencing Center for Infectious Disease"/>
            <person name="Neafsey D."/>
            <person name="Cheeseman I."/>
            <person name="Volkman S."/>
            <person name="Adams J."/>
            <person name="Walker B."/>
            <person name="Young S.K."/>
            <person name="Zeng Q."/>
            <person name="Gargeya S."/>
            <person name="Fitzgerald M."/>
            <person name="Haas B."/>
            <person name="Abouelleil A."/>
            <person name="Alvarado L."/>
            <person name="Arachchi H.M."/>
            <person name="Berlin A.M."/>
            <person name="Chapman S.B."/>
            <person name="Dewar J."/>
            <person name="Goldberg J."/>
            <person name="Griggs A."/>
            <person name="Gujja S."/>
            <person name="Hansen M."/>
            <person name="Howarth C."/>
            <person name="Imamovic A."/>
            <person name="Larimer J."/>
            <person name="McCowan C."/>
            <person name="Murphy C."/>
            <person name="Neiman D."/>
            <person name="Pearson M."/>
            <person name="Priest M."/>
            <person name="Roberts A."/>
            <person name="Saif S."/>
            <person name="Shea T."/>
            <person name="Sisk P."/>
            <person name="Sykes S."/>
            <person name="Wortman J."/>
            <person name="Nusbaum C."/>
            <person name="Birren B."/>
        </authorList>
    </citation>
    <scope>NUCLEOTIDE SEQUENCE [LARGE SCALE GENOMIC DNA]</scope>
    <source>
        <strain evidence="2">Vietnam Oak-Knoll (FVO)</strain>
    </source>
</reference>
<protein>
    <submittedName>
        <fullName evidence="1">Uncharacterized protein</fullName>
    </submittedName>
</protein>
<organism evidence="1 2">
    <name type="scientific">Plasmodium falciparum Vietnam Oak-Knoll</name>
    <name type="common">FVO</name>
    <dbReference type="NCBI Taxonomy" id="1036723"/>
    <lineage>
        <taxon>Eukaryota</taxon>
        <taxon>Sar</taxon>
        <taxon>Alveolata</taxon>
        <taxon>Apicomplexa</taxon>
        <taxon>Aconoidasida</taxon>
        <taxon>Haemosporida</taxon>
        <taxon>Plasmodiidae</taxon>
        <taxon>Plasmodium</taxon>
        <taxon>Plasmodium (Laverania)</taxon>
    </lineage>
</organism>
<sequence>MKDIAKINTNKKCDENSISCINNMREKRNIFKNLNRNILNFNNSNNDKYMNYIYNSTNVTYGKNYKRINKKDVHINNILLHTYKQHKKKKSTIISSDNNNNNNNAEDDISSRKLKFKDIKGNTKQKYINDHNNINSYDNNINNGLINEHKNVLHNECKNKNNQIIGYSIKYDKNVVSENSCSDVITSLKDKKIKKRKKKLQKKNYENENIVCLDCLISYLKKMLRIYGNPEIL</sequence>
<proteinExistence type="predicted"/>
<dbReference type="AlphaFoldDB" id="A0A024VE63"/>
<reference evidence="1 2" key="1">
    <citation type="submission" date="2013-02" db="EMBL/GenBank/DDBJ databases">
        <title>The Genome Annotation of Plasmodium falciparum Vietnam Oak-Knoll (FVO).</title>
        <authorList>
            <consortium name="The Broad Institute Genome Sequencing Platform"/>
            <consortium name="The Broad Institute Genome Sequencing Center for Infectious Disease"/>
            <person name="Neafsey D."/>
            <person name="Hoffman S."/>
            <person name="Volkman S."/>
            <person name="Rosenthal P."/>
            <person name="Walker B."/>
            <person name="Young S.K."/>
            <person name="Zeng Q."/>
            <person name="Gargeya S."/>
            <person name="Fitzgerald M."/>
            <person name="Haas B."/>
            <person name="Abouelleil A."/>
            <person name="Allen A.W."/>
            <person name="Alvarado L."/>
            <person name="Arachchi H.M."/>
            <person name="Berlin A.M."/>
            <person name="Chapman S.B."/>
            <person name="Gainer-Dewar J."/>
            <person name="Goldberg J."/>
            <person name="Griggs A."/>
            <person name="Gujja S."/>
            <person name="Hansen M."/>
            <person name="Howarth C."/>
            <person name="Imamovic A."/>
            <person name="Ireland A."/>
            <person name="Larimer J."/>
            <person name="McCowan C."/>
            <person name="Murphy C."/>
            <person name="Pearson M."/>
            <person name="Poon T.W."/>
            <person name="Priest M."/>
            <person name="Roberts A."/>
            <person name="Saif S."/>
            <person name="Shea T."/>
            <person name="Sisk P."/>
            <person name="Sykes S."/>
            <person name="Wortman J."/>
            <person name="Nusbaum C."/>
            <person name="Birren B."/>
        </authorList>
    </citation>
    <scope>NUCLEOTIDE SEQUENCE [LARGE SCALE GENOMIC DNA]</scope>
    <source>
        <strain evidence="2">Vietnam Oak-Knoll (FVO)</strain>
    </source>
</reference>
<evidence type="ECO:0000313" key="2">
    <source>
        <dbReference type="Proteomes" id="UP000030690"/>
    </source>
</evidence>
<evidence type="ECO:0000313" key="1">
    <source>
        <dbReference type="EMBL" id="ETW20882.1"/>
    </source>
</evidence>
<gene>
    <name evidence="1" type="ORF">PFFVO_00214</name>
</gene>
<dbReference type="EMBL" id="KI925011">
    <property type="protein sequence ID" value="ETW20882.1"/>
    <property type="molecule type" value="Genomic_DNA"/>
</dbReference>
<name>A0A024VE63_PLAFA</name>
<accession>A0A024VE63</accession>
<dbReference type="Proteomes" id="UP000030690">
    <property type="component" value="Unassembled WGS sequence"/>
</dbReference>